<proteinExistence type="predicted"/>
<dbReference type="InterPro" id="IPR036866">
    <property type="entry name" value="RibonucZ/Hydroxyglut_hydro"/>
</dbReference>
<dbReference type="PANTHER" id="PTHR42951:SF17">
    <property type="entry name" value="METALLO-BETA-LACTAMASE DOMAIN-CONTAINING PROTEIN"/>
    <property type="match status" value="1"/>
</dbReference>
<dbReference type="GO" id="GO:0016787">
    <property type="term" value="F:hydrolase activity"/>
    <property type="evidence" value="ECO:0007669"/>
    <property type="project" value="UniProtKB-KW"/>
</dbReference>
<keyword evidence="2" id="KW-0378">Hydrolase</keyword>
<organism evidence="2 3">
    <name type="scientific">Syntrophus aciditrophicus (strain SB)</name>
    <dbReference type="NCBI Taxonomy" id="56780"/>
    <lineage>
        <taxon>Bacteria</taxon>
        <taxon>Pseudomonadati</taxon>
        <taxon>Thermodesulfobacteriota</taxon>
        <taxon>Syntrophia</taxon>
        <taxon>Syntrophales</taxon>
        <taxon>Syntrophaceae</taxon>
        <taxon>Syntrophus</taxon>
    </lineage>
</organism>
<dbReference type="RefSeq" id="WP_011417849.1">
    <property type="nucleotide sequence ID" value="NC_007759.1"/>
</dbReference>
<dbReference type="InterPro" id="IPR050855">
    <property type="entry name" value="NDM-1-like"/>
</dbReference>
<dbReference type="PANTHER" id="PTHR42951">
    <property type="entry name" value="METALLO-BETA-LACTAMASE DOMAIN-CONTAINING"/>
    <property type="match status" value="1"/>
</dbReference>
<dbReference type="SUPFAM" id="SSF56281">
    <property type="entry name" value="Metallo-hydrolase/oxidoreductase"/>
    <property type="match status" value="1"/>
</dbReference>
<evidence type="ECO:0000313" key="3">
    <source>
        <dbReference type="Proteomes" id="UP000001933"/>
    </source>
</evidence>
<evidence type="ECO:0000259" key="1">
    <source>
        <dbReference type="SMART" id="SM00849"/>
    </source>
</evidence>
<gene>
    <name evidence="2" type="ORF">SYN_02892</name>
</gene>
<dbReference type="SMART" id="SM00849">
    <property type="entry name" value="Lactamase_B"/>
    <property type="match status" value="1"/>
</dbReference>
<dbReference type="eggNOG" id="COG0491">
    <property type="taxonomic scope" value="Bacteria"/>
</dbReference>
<dbReference type="STRING" id="56780.SYN_02892"/>
<dbReference type="AlphaFoldDB" id="Q2LUR7"/>
<dbReference type="KEGG" id="sat:SYN_02892"/>
<dbReference type="OrthoDB" id="9802991at2"/>
<name>Q2LUR7_SYNAS</name>
<reference evidence="2 3" key="1">
    <citation type="journal article" date="2007" name="Proc. Natl. Acad. Sci. U.S.A.">
        <title>The genome of Syntrophus aciditrophicus: life at the thermodynamic limit of microbial growth.</title>
        <authorList>
            <person name="McInerney M.J."/>
            <person name="Rohlin L."/>
            <person name="Mouttaki H."/>
            <person name="Kim U."/>
            <person name="Krupp R.S."/>
            <person name="Rios-Hernandez L."/>
            <person name="Sieber J."/>
            <person name="Struchtemeyer C.G."/>
            <person name="Bhattacharyya A."/>
            <person name="Campbell J.W."/>
            <person name="Gunsalus R.P."/>
        </authorList>
    </citation>
    <scope>NUCLEOTIDE SEQUENCE [LARGE SCALE GENOMIC DNA]</scope>
    <source>
        <strain evidence="2 3">SB</strain>
    </source>
</reference>
<keyword evidence="3" id="KW-1185">Reference proteome</keyword>
<dbReference type="HOGENOM" id="CLU_1053023_0_0_7"/>
<dbReference type="InterPro" id="IPR001279">
    <property type="entry name" value="Metallo-B-lactamas"/>
</dbReference>
<feature type="domain" description="Metallo-beta-lactamase" evidence="1">
    <location>
        <begin position="10"/>
        <end position="250"/>
    </location>
</feature>
<dbReference type="InParanoid" id="Q2LUR7"/>
<evidence type="ECO:0000313" key="2">
    <source>
        <dbReference type="EMBL" id="ABC77828.1"/>
    </source>
</evidence>
<dbReference type="EMBL" id="CP000252">
    <property type="protein sequence ID" value="ABC77828.1"/>
    <property type="molecule type" value="Genomic_DNA"/>
</dbReference>
<dbReference type="Proteomes" id="UP000001933">
    <property type="component" value="Chromosome"/>
</dbReference>
<protein>
    <submittedName>
        <fullName evidence="2">Zn-dependent hydrolase</fullName>
    </submittedName>
</protein>
<dbReference type="Pfam" id="PF00753">
    <property type="entry name" value="Lactamase_B"/>
    <property type="match status" value="2"/>
</dbReference>
<dbReference type="Gene3D" id="3.60.15.10">
    <property type="entry name" value="Ribonuclease Z/Hydroxyacylglutathione hydrolase-like"/>
    <property type="match status" value="1"/>
</dbReference>
<sequence length="270" mass="30418">MIHPVPNCGFSRSYVISGLDGLMVVDIGSIGAARDIEQFIAGQPDMAMKDVRFITATHFHIDHIGGMGSFLEKCPLSTRILYSPFIREYVQGRRKLSLIRHWFSGFLPATFWCTRYVRRFDHLRFDSLSGIPLPGLRNCIHLPFPESRVGYFELNTPRSPDAREENKGFLQTCAAGFGAWQVIETPGHTEDSISFYHPSTGELICGDLVVNPFKEGRGRLNGFCWSRKIICNTYRELVGMISPKIIYPGHGEVITHDHNALSAVEVFNPL</sequence>
<accession>Q2LUR7</accession>